<dbReference type="EMBL" id="JACNIG010000387">
    <property type="protein sequence ID" value="MBC8434125.1"/>
    <property type="molecule type" value="Genomic_DNA"/>
</dbReference>
<organism evidence="1 2">
    <name type="scientific">Candidatus Desulfatibia vada</name>
    <dbReference type="NCBI Taxonomy" id="2841696"/>
    <lineage>
        <taxon>Bacteria</taxon>
        <taxon>Pseudomonadati</taxon>
        <taxon>Thermodesulfobacteriota</taxon>
        <taxon>Desulfobacteria</taxon>
        <taxon>Desulfobacterales</taxon>
        <taxon>Desulfobacterales incertae sedis</taxon>
        <taxon>Candidatus Desulfatibia</taxon>
    </lineage>
</organism>
<accession>A0A8J6P321</accession>
<dbReference type="AlphaFoldDB" id="A0A8J6P321"/>
<proteinExistence type="predicted"/>
<dbReference type="Proteomes" id="UP000605201">
    <property type="component" value="Unassembled WGS sequence"/>
</dbReference>
<evidence type="ECO:0000313" key="2">
    <source>
        <dbReference type="Proteomes" id="UP000605201"/>
    </source>
</evidence>
<gene>
    <name evidence="1" type="ORF">H8D96_19630</name>
</gene>
<evidence type="ECO:0000313" key="1">
    <source>
        <dbReference type="EMBL" id="MBC8434125.1"/>
    </source>
</evidence>
<sequence>MLPSKQFEMIKKDQTLRYRNSKEQRRARLIGIVFSRPELELSKNEIIPSLPYFHFRTQGNICFYFAGYAKEKDSGWDLFTDLYKEIRGPEGSIWYYLPSLFNDYRIDVENKTKWRYSGGSDLILTNIRFDKSGEAHLDFSSAVVLYLDKLNEINTMPNISKCFEKIFQYAEKQDPDDPAWGFSDWSGVSLAKGAFLEMLFSWLPSFGKKSIKAAFNLVASDITIKTA</sequence>
<name>A0A8J6P321_9BACT</name>
<protein>
    <submittedName>
        <fullName evidence="1">Uncharacterized protein</fullName>
    </submittedName>
</protein>
<reference evidence="1 2" key="1">
    <citation type="submission" date="2020-08" db="EMBL/GenBank/DDBJ databases">
        <title>Bridging the membrane lipid divide: bacteria of the FCB group superphylum have the potential to synthesize archaeal ether lipids.</title>
        <authorList>
            <person name="Villanueva L."/>
            <person name="Von Meijenfeldt F.A.B."/>
            <person name="Westbye A.B."/>
            <person name="Yadav S."/>
            <person name="Hopmans E.C."/>
            <person name="Dutilh B.E."/>
            <person name="Sinninghe Damste J.S."/>
        </authorList>
    </citation>
    <scope>NUCLEOTIDE SEQUENCE [LARGE SCALE GENOMIC DNA]</scope>
    <source>
        <strain evidence="1">NIOZ-UU17</strain>
    </source>
</reference>
<comment type="caution">
    <text evidence="1">The sequence shown here is derived from an EMBL/GenBank/DDBJ whole genome shotgun (WGS) entry which is preliminary data.</text>
</comment>